<evidence type="ECO:0008006" key="3">
    <source>
        <dbReference type="Google" id="ProtNLM"/>
    </source>
</evidence>
<dbReference type="AlphaFoldDB" id="A0A1A8D3J5"/>
<reference evidence="2" key="2">
    <citation type="submission" date="2016-06" db="EMBL/GenBank/DDBJ databases">
        <title>The genome of a short-lived fish provides insights into sex chromosome evolution and the genetic control of aging.</title>
        <authorList>
            <person name="Reichwald K."/>
            <person name="Felder M."/>
            <person name="Petzold A."/>
            <person name="Koch P."/>
            <person name="Groth M."/>
            <person name="Platzer M."/>
        </authorList>
    </citation>
    <scope>NUCLEOTIDE SEQUENCE</scope>
    <source>
        <tissue evidence="2">Brain</tissue>
    </source>
</reference>
<proteinExistence type="predicted"/>
<name>A0A1A8D3J5_NOTKA</name>
<reference evidence="2" key="1">
    <citation type="submission" date="2016-05" db="EMBL/GenBank/DDBJ databases">
        <authorList>
            <person name="Lavstsen T."/>
            <person name="Jespersen J.S."/>
        </authorList>
    </citation>
    <scope>NUCLEOTIDE SEQUENCE</scope>
    <source>
        <tissue evidence="2">Brain</tissue>
    </source>
</reference>
<gene>
    <name evidence="2" type="primary">KRBA2</name>
</gene>
<evidence type="ECO:0000313" key="2">
    <source>
        <dbReference type="EMBL" id="SBP85431.1"/>
    </source>
</evidence>
<feature type="region of interest" description="Disordered" evidence="1">
    <location>
        <begin position="1"/>
        <end position="25"/>
    </location>
</feature>
<sequence>MFMTVKRKSVETQEAISESSRQKKTRKYNEAYVALGFTVNTVGNEERPICVFCLKTLAADSMESKVKRHLETLHPSYVNKPLDFSTS</sequence>
<protein>
    <recommendedName>
        <fullName evidence="3">BED-type domain-containing protein</fullName>
    </recommendedName>
</protein>
<organism evidence="2">
    <name type="scientific">Nothobranchius kadleci</name>
    <name type="common">African annual killifish</name>
    <dbReference type="NCBI Taxonomy" id="1051664"/>
    <lineage>
        <taxon>Eukaryota</taxon>
        <taxon>Metazoa</taxon>
        <taxon>Chordata</taxon>
        <taxon>Craniata</taxon>
        <taxon>Vertebrata</taxon>
        <taxon>Euteleostomi</taxon>
        <taxon>Actinopterygii</taxon>
        <taxon>Neopterygii</taxon>
        <taxon>Teleostei</taxon>
        <taxon>Neoteleostei</taxon>
        <taxon>Acanthomorphata</taxon>
        <taxon>Ovalentaria</taxon>
        <taxon>Atherinomorphae</taxon>
        <taxon>Cyprinodontiformes</taxon>
        <taxon>Nothobranchiidae</taxon>
        <taxon>Nothobranchius</taxon>
    </lineage>
</organism>
<accession>A0A1A8D3J5</accession>
<dbReference type="EMBL" id="HADZ01021490">
    <property type="protein sequence ID" value="SBP85431.1"/>
    <property type="molecule type" value="Transcribed_RNA"/>
</dbReference>
<evidence type="ECO:0000256" key="1">
    <source>
        <dbReference type="SAM" id="MobiDB-lite"/>
    </source>
</evidence>
<feature type="non-terminal residue" evidence="2">
    <location>
        <position position="87"/>
    </location>
</feature>